<keyword evidence="3" id="KW-0949">S-adenosyl-L-methionine</keyword>
<proteinExistence type="predicted"/>
<name>A0AAW1NRP6_9CHLO</name>
<dbReference type="PANTHER" id="PTHR43712">
    <property type="entry name" value="PUTATIVE (AFU_ORTHOLOGUE AFUA_4G14580)-RELATED"/>
    <property type="match status" value="1"/>
</dbReference>
<protein>
    <recommendedName>
        <fullName evidence="8">O-methyltransferase</fullName>
    </recommendedName>
</protein>
<dbReference type="InterPro" id="IPR001077">
    <property type="entry name" value="COMT_C"/>
</dbReference>
<dbReference type="PANTHER" id="PTHR43712:SF2">
    <property type="entry name" value="O-METHYLTRANSFERASE CICE"/>
    <property type="match status" value="1"/>
</dbReference>
<evidence type="ECO:0000256" key="3">
    <source>
        <dbReference type="ARBA" id="ARBA00022691"/>
    </source>
</evidence>
<dbReference type="InterPro" id="IPR029063">
    <property type="entry name" value="SAM-dependent_MTases_sf"/>
</dbReference>
<keyword evidence="2" id="KW-0808">Transferase</keyword>
<evidence type="ECO:0000313" key="7">
    <source>
        <dbReference type="Proteomes" id="UP001465755"/>
    </source>
</evidence>
<evidence type="ECO:0000256" key="1">
    <source>
        <dbReference type="ARBA" id="ARBA00022603"/>
    </source>
</evidence>
<organism evidence="6 7">
    <name type="scientific">Symbiochloris irregularis</name>
    <dbReference type="NCBI Taxonomy" id="706552"/>
    <lineage>
        <taxon>Eukaryota</taxon>
        <taxon>Viridiplantae</taxon>
        <taxon>Chlorophyta</taxon>
        <taxon>core chlorophytes</taxon>
        <taxon>Trebouxiophyceae</taxon>
        <taxon>Trebouxiales</taxon>
        <taxon>Trebouxiaceae</taxon>
        <taxon>Symbiochloris</taxon>
    </lineage>
</organism>
<dbReference type="EMBL" id="JALJOQ010000213">
    <property type="protein sequence ID" value="KAK9789206.1"/>
    <property type="molecule type" value="Genomic_DNA"/>
</dbReference>
<keyword evidence="7" id="KW-1185">Reference proteome</keyword>
<dbReference type="InterPro" id="IPR012967">
    <property type="entry name" value="COMT_dimerisation"/>
</dbReference>
<gene>
    <name evidence="6" type="ORF">WJX73_010674</name>
</gene>
<dbReference type="Pfam" id="PF00891">
    <property type="entry name" value="Methyltransf_2"/>
    <property type="match status" value="1"/>
</dbReference>
<evidence type="ECO:0008006" key="8">
    <source>
        <dbReference type="Google" id="ProtNLM"/>
    </source>
</evidence>
<dbReference type="SUPFAM" id="SSF46785">
    <property type="entry name" value="Winged helix' DNA-binding domain"/>
    <property type="match status" value="1"/>
</dbReference>
<comment type="caution">
    <text evidence="6">The sequence shown here is derived from an EMBL/GenBank/DDBJ whole genome shotgun (WGS) entry which is preliminary data.</text>
</comment>
<dbReference type="InterPro" id="IPR016461">
    <property type="entry name" value="COMT-like"/>
</dbReference>
<dbReference type="AlphaFoldDB" id="A0AAW1NRP6"/>
<evidence type="ECO:0000313" key="6">
    <source>
        <dbReference type="EMBL" id="KAK9789206.1"/>
    </source>
</evidence>
<dbReference type="GO" id="GO:0046983">
    <property type="term" value="F:protein dimerization activity"/>
    <property type="evidence" value="ECO:0007669"/>
    <property type="project" value="InterPro"/>
</dbReference>
<dbReference type="Pfam" id="PF08100">
    <property type="entry name" value="Dimerisation"/>
    <property type="match status" value="1"/>
</dbReference>
<dbReference type="GO" id="GO:0008171">
    <property type="term" value="F:O-methyltransferase activity"/>
    <property type="evidence" value="ECO:0007669"/>
    <property type="project" value="InterPro"/>
</dbReference>
<evidence type="ECO:0000256" key="2">
    <source>
        <dbReference type="ARBA" id="ARBA00022679"/>
    </source>
</evidence>
<dbReference type="PROSITE" id="PS51683">
    <property type="entry name" value="SAM_OMT_II"/>
    <property type="match status" value="1"/>
</dbReference>
<sequence length="573" mass="62680">MERRLSSMECMAEEGWQPNLSLWEEPGSLLSGLELVVITLASGKVLLKYSCRGKPVEDIVSELGALGAQEVSVQVWQDGRLVKTSRKTPPPATKRKVPAESVFSSAAPRTSLSNSPLNLVISGFAGDEMLVRIKPSTRMAKLLALYAVNRGPGALHLLAYLRIATALMKGDLYGRLLWSLATFWSRLSGGSQLKIFATLKHRVEGLVPIQYPIFIFGVYLIATLQWVTQLITPAPLVATDLALANIRGQIITTVTELGIADALDRAKTAKELASELGGLHAARLERVLQAAVALGLFKAVRGTPTRYCNNRVSAVLRKDHPMGVHHLGLAFSYSYPSISQLTWGVKTGGDMFKKASGGKGFWEALTPEQERIFNLGMADADKGCGDMLIRDYNWGKFTRVLDIGGCTGSFLRDIIQAWGTSKGVIIDRPTVVKQAESEWSGHPLKPKVEFVSGDFFKPETLPKARNGDAYLLRFICHDWNDAHCISILRSCRHAIGRADARVVLVEATPQRGWPFDTVLASALCDINMMAAVDGEERSVSKWREMLPAAGFKLGSVTQTCSPLCIIEFLPTES</sequence>
<dbReference type="InterPro" id="IPR036388">
    <property type="entry name" value="WH-like_DNA-bd_sf"/>
</dbReference>
<accession>A0AAW1NRP6</accession>
<dbReference type="GO" id="GO:0032259">
    <property type="term" value="P:methylation"/>
    <property type="evidence" value="ECO:0007669"/>
    <property type="project" value="UniProtKB-KW"/>
</dbReference>
<feature type="domain" description="O-methyltransferase dimerisation" evidence="5">
    <location>
        <begin position="241"/>
        <end position="316"/>
    </location>
</feature>
<dbReference type="Gene3D" id="3.40.50.150">
    <property type="entry name" value="Vaccinia Virus protein VP39"/>
    <property type="match status" value="1"/>
</dbReference>
<evidence type="ECO:0000259" key="5">
    <source>
        <dbReference type="Pfam" id="PF08100"/>
    </source>
</evidence>
<keyword evidence="1" id="KW-0489">Methyltransferase</keyword>
<evidence type="ECO:0000259" key="4">
    <source>
        <dbReference type="Pfam" id="PF00891"/>
    </source>
</evidence>
<dbReference type="Proteomes" id="UP001465755">
    <property type="component" value="Unassembled WGS sequence"/>
</dbReference>
<dbReference type="InterPro" id="IPR036390">
    <property type="entry name" value="WH_DNA-bd_sf"/>
</dbReference>
<dbReference type="SUPFAM" id="SSF53335">
    <property type="entry name" value="S-adenosyl-L-methionine-dependent methyltransferases"/>
    <property type="match status" value="1"/>
</dbReference>
<reference evidence="6 7" key="1">
    <citation type="journal article" date="2024" name="Nat. Commun.">
        <title>Phylogenomics reveals the evolutionary origins of lichenization in chlorophyte algae.</title>
        <authorList>
            <person name="Puginier C."/>
            <person name="Libourel C."/>
            <person name="Otte J."/>
            <person name="Skaloud P."/>
            <person name="Haon M."/>
            <person name="Grisel S."/>
            <person name="Petersen M."/>
            <person name="Berrin J.G."/>
            <person name="Delaux P.M."/>
            <person name="Dal Grande F."/>
            <person name="Keller J."/>
        </authorList>
    </citation>
    <scope>NUCLEOTIDE SEQUENCE [LARGE SCALE GENOMIC DNA]</scope>
    <source>
        <strain evidence="6 7">SAG 2036</strain>
    </source>
</reference>
<dbReference type="Gene3D" id="1.10.10.10">
    <property type="entry name" value="Winged helix-like DNA-binding domain superfamily/Winged helix DNA-binding domain"/>
    <property type="match status" value="1"/>
</dbReference>
<feature type="domain" description="O-methyltransferase C-terminal" evidence="4">
    <location>
        <begin position="341"/>
        <end position="552"/>
    </location>
</feature>